<evidence type="ECO:0000256" key="10">
    <source>
        <dbReference type="ARBA" id="ARBA00023242"/>
    </source>
</evidence>
<dbReference type="Gene3D" id="3.30.160.60">
    <property type="entry name" value="Classic Zinc Finger"/>
    <property type="match status" value="3"/>
</dbReference>
<evidence type="ECO:0000313" key="16">
    <source>
        <dbReference type="EMBL" id="KAJ8703980.1"/>
    </source>
</evidence>
<gene>
    <name evidence="16" type="ORF">PYW07_013274</name>
</gene>
<dbReference type="FunFam" id="3.30.160.60:FF:000325">
    <property type="entry name" value="ZFP90 zinc finger protein"/>
    <property type="match status" value="1"/>
</dbReference>
<dbReference type="InterPro" id="IPR012934">
    <property type="entry name" value="Znf_AD"/>
</dbReference>
<dbReference type="PROSITE" id="PS00028">
    <property type="entry name" value="ZINC_FINGER_C2H2_1"/>
    <property type="match status" value="4"/>
</dbReference>
<evidence type="ECO:0000256" key="4">
    <source>
        <dbReference type="ARBA" id="ARBA00022737"/>
    </source>
</evidence>
<feature type="compositionally biased region" description="Basic and acidic residues" evidence="13">
    <location>
        <begin position="127"/>
        <end position="137"/>
    </location>
</feature>
<evidence type="ECO:0000256" key="5">
    <source>
        <dbReference type="ARBA" id="ARBA00022771"/>
    </source>
</evidence>
<evidence type="ECO:0000256" key="6">
    <source>
        <dbReference type="ARBA" id="ARBA00022833"/>
    </source>
</evidence>
<organism evidence="16 17">
    <name type="scientific">Mythimna separata</name>
    <name type="common">Oriental armyworm</name>
    <name type="synonym">Pseudaletia separata</name>
    <dbReference type="NCBI Taxonomy" id="271217"/>
    <lineage>
        <taxon>Eukaryota</taxon>
        <taxon>Metazoa</taxon>
        <taxon>Ecdysozoa</taxon>
        <taxon>Arthropoda</taxon>
        <taxon>Hexapoda</taxon>
        <taxon>Insecta</taxon>
        <taxon>Pterygota</taxon>
        <taxon>Neoptera</taxon>
        <taxon>Endopterygota</taxon>
        <taxon>Lepidoptera</taxon>
        <taxon>Glossata</taxon>
        <taxon>Ditrysia</taxon>
        <taxon>Noctuoidea</taxon>
        <taxon>Noctuidae</taxon>
        <taxon>Noctuinae</taxon>
        <taxon>Hadenini</taxon>
        <taxon>Mythimna</taxon>
    </lineage>
</organism>
<comment type="similarity">
    <text evidence="2">Belongs to the krueppel C2H2-type zinc-finger protein family.</text>
</comment>
<dbReference type="InterPro" id="IPR050331">
    <property type="entry name" value="Zinc_finger"/>
</dbReference>
<evidence type="ECO:0000256" key="2">
    <source>
        <dbReference type="ARBA" id="ARBA00006991"/>
    </source>
</evidence>
<dbReference type="FunFam" id="3.30.160.60:FF:000770">
    <property type="entry name" value="zinc finger protein 16"/>
    <property type="match status" value="1"/>
</dbReference>
<keyword evidence="5 11" id="KW-0863">Zinc-finger</keyword>
<feature type="binding site" evidence="12">
    <location>
        <position position="63"/>
    </location>
    <ligand>
        <name>Zn(2+)</name>
        <dbReference type="ChEBI" id="CHEBI:29105"/>
    </ligand>
</feature>
<dbReference type="EMBL" id="JARGEI010000032">
    <property type="protein sequence ID" value="KAJ8703980.1"/>
    <property type="molecule type" value="Genomic_DNA"/>
</dbReference>
<dbReference type="AlphaFoldDB" id="A0AAD7Y618"/>
<evidence type="ECO:0000256" key="11">
    <source>
        <dbReference type="PROSITE-ProRule" id="PRU00042"/>
    </source>
</evidence>
<dbReference type="InterPro" id="IPR013087">
    <property type="entry name" value="Znf_C2H2_type"/>
</dbReference>
<dbReference type="PANTHER" id="PTHR16515:SF66">
    <property type="entry name" value="C2H2-TYPE DOMAIN-CONTAINING PROTEIN"/>
    <property type="match status" value="1"/>
</dbReference>
<protein>
    <submittedName>
        <fullName evidence="16">Uncharacterized protein</fullName>
    </submittedName>
</protein>
<comment type="caution">
    <text evidence="16">The sequence shown here is derived from an EMBL/GenBank/DDBJ whole genome shotgun (WGS) entry which is preliminary data.</text>
</comment>
<dbReference type="GO" id="GO:0003677">
    <property type="term" value="F:DNA binding"/>
    <property type="evidence" value="ECO:0007669"/>
    <property type="project" value="UniProtKB-KW"/>
</dbReference>
<evidence type="ECO:0000256" key="12">
    <source>
        <dbReference type="PROSITE-ProRule" id="PRU01263"/>
    </source>
</evidence>
<evidence type="ECO:0000256" key="9">
    <source>
        <dbReference type="ARBA" id="ARBA00023163"/>
    </source>
</evidence>
<feature type="domain" description="C2H2-type" evidence="14">
    <location>
        <begin position="285"/>
        <end position="308"/>
    </location>
</feature>
<dbReference type="SUPFAM" id="SSF57716">
    <property type="entry name" value="Glucocorticoid receptor-like (DNA-binding domain)"/>
    <property type="match status" value="1"/>
</dbReference>
<feature type="binding site" evidence="12">
    <location>
        <position position="14"/>
    </location>
    <ligand>
        <name>Zn(2+)</name>
        <dbReference type="ChEBI" id="CHEBI:29105"/>
    </ligand>
</feature>
<reference evidence="16" key="1">
    <citation type="submission" date="2023-03" db="EMBL/GenBank/DDBJ databases">
        <title>Chromosome-level genomes of two armyworms, Mythimna separata and Mythimna loreyi, provide insights into the biosynthesis and reception of sex pheromones.</title>
        <authorList>
            <person name="Zhao H."/>
        </authorList>
    </citation>
    <scope>NUCLEOTIDE SEQUENCE</scope>
    <source>
        <strain evidence="16">BeijingLab</strain>
        <tissue evidence="16">Pupa</tissue>
    </source>
</reference>
<dbReference type="FunFam" id="3.30.160.60:FF:000358">
    <property type="entry name" value="zinc finger protein 24"/>
    <property type="match status" value="1"/>
</dbReference>
<dbReference type="GO" id="GO:0005634">
    <property type="term" value="C:nucleus"/>
    <property type="evidence" value="ECO:0007669"/>
    <property type="project" value="UniProtKB-SubCell"/>
</dbReference>
<keyword evidence="8" id="KW-0238">DNA-binding</keyword>
<evidence type="ECO:0000259" key="14">
    <source>
        <dbReference type="PROSITE" id="PS50157"/>
    </source>
</evidence>
<dbReference type="Pfam" id="PF07776">
    <property type="entry name" value="zf-AD"/>
    <property type="match status" value="1"/>
</dbReference>
<evidence type="ECO:0000256" key="3">
    <source>
        <dbReference type="ARBA" id="ARBA00022723"/>
    </source>
</evidence>
<keyword evidence="7" id="KW-0805">Transcription regulation</keyword>
<dbReference type="InterPro" id="IPR036236">
    <property type="entry name" value="Znf_C2H2_sf"/>
</dbReference>
<comment type="subcellular location">
    <subcellularLocation>
        <location evidence="1">Nucleus</location>
    </subcellularLocation>
</comment>
<dbReference type="Gene3D" id="3.40.1800.20">
    <property type="match status" value="1"/>
</dbReference>
<feature type="domain" description="ZAD" evidence="15">
    <location>
        <begin position="9"/>
        <end position="87"/>
    </location>
</feature>
<dbReference type="SMART" id="SM00868">
    <property type="entry name" value="zf-AD"/>
    <property type="match status" value="1"/>
</dbReference>
<keyword evidence="3 12" id="KW-0479">Metal-binding</keyword>
<evidence type="ECO:0000256" key="1">
    <source>
        <dbReference type="ARBA" id="ARBA00004123"/>
    </source>
</evidence>
<dbReference type="SUPFAM" id="SSF57667">
    <property type="entry name" value="beta-beta-alpha zinc fingers"/>
    <property type="match status" value="2"/>
</dbReference>
<proteinExistence type="inferred from homology"/>
<evidence type="ECO:0000259" key="15">
    <source>
        <dbReference type="PROSITE" id="PS51915"/>
    </source>
</evidence>
<accession>A0AAD7Y618</accession>
<dbReference type="Proteomes" id="UP001231518">
    <property type="component" value="Chromosome 31"/>
</dbReference>
<feature type="region of interest" description="Disordered" evidence="13">
    <location>
        <begin position="104"/>
        <end position="169"/>
    </location>
</feature>
<name>A0AAD7Y618_MYTSE</name>
<dbReference type="SMART" id="SM00355">
    <property type="entry name" value="ZnF_C2H2"/>
    <property type="match status" value="4"/>
</dbReference>
<dbReference type="PANTHER" id="PTHR16515">
    <property type="entry name" value="PR DOMAIN ZINC FINGER PROTEIN"/>
    <property type="match status" value="1"/>
</dbReference>
<evidence type="ECO:0000256" key="7">
    <source>
        <dbReference type="ARBA" id="ARBA00023015"/>
    </source>
</evidence>
<dbReference type="PROSITE" id="PS50157">
    <property type="entry name" value="ZINC_FINGER_C2H2_2"/>
    <property type="match status" value="4"/>
</dbReference>
<feature type="domain" description="C2H2-type" evidence="14">
    <location>
        <begin position="229"/>
        <end position="256"/>
    </location>
</feature>
<keyword evidence="17" id="KW-1185">Reference proteome</keyword>
<dbReference type="GO" id="GO:0010468">
    <property type="term" value="P:regulation of gene expression"/>
    <property type="evidence" value="ECO:0007669"/>
    <property type="project" value="TreeGrafter"/>
</dbReference>
<dbReference type="PROSITE" id="PS51915">
    <property type="entry name" value="ZAD"/>
    <property type="match status" value="1"/>
</dbReference>
<feature type="compositionally biased region" description="Basic and acidic residues" evidence="13">
    <location>
        <begin position="157"/>
        <end position="169"/>
    </location>
</feature>
<feature type="binding site" evidence="12">
    <location>
        <position position="11"/>
    </location>
    <ligand>
        <name>Zn(2+)</name>
        <dbReference type="ChEBI" id="CHEBI:29105"/>
    </ligand>
</feature>
<keyword evidence="9" id="KW-0804">Transcription</keyword>
<sequence>MMESAVNPGMCRCCASEGAFKDIKSTYHWMGEEEIYSDMLRECFDIILNVSGQGEDGGICEVCITQLRNAINFKKQVLHTEKQFQKHLQNKTMFRPNIVKVEVQGDDDSDDNMASGDEGFSGNEFEVPIKTELDDPKPKKRAAKASATTTRASAKKAKSDIGETSTKHKQEATLVEIKIEPNAEETETVTPMVEDVTPRFNCVACDRSYLTRSFLSAHFRRFHLKEKSHACTECDRAFFRNTDLKKHMLTHTGAKDFKCVVCPKSFATKSNLNQHSRIHNNDKRFKCDLCDQAFVQKPSLTYHMRSKHEDAVFV</sequence>
<evidence type="ECO:0000313" key="17">
    <source>
        <dbReference type="Proteomes" id="UP001231518"/>
    </source>
</evidence>
<dbReference type="GO" id="GO:0008270">
    <property type="term" value="F:zinc ion binding"/>
    <property type="evidence" value="ECO:0007669"/>
    <property type="project" value="UniProtKB-UniRule"/>
</dbReference>
<feature type="domain" description="C2H2-type" evidence="14">
    <location>
        <begin position="257"/>
        <end position="284"/>
    </location>
</feature>
<feature type="domain" description="C2H2-type" evidence="14">
    <location>
        <begin position="200"/>
        <end position="228"/>
    </location>
</feature>
<dbReference type="Pfam" id="PF00096">
    <property type="entry name" value="zf-C2H2"/>
    <property type="match status" value="3"/>
</dbReference>
<evidence type="ECO:0000256" key="13">
    <source>
        <dbReference type="SAM" id="MobiDB-lite"/>
    </source>
</evidence>
<keyword evidence="4" id="KW-0677">Repeat</keyword>
<keyword evidence="10" id="KW-0539">Nucleus</keyword>
<feature type="binding site" evidence="12">
    <location>
        <position position="60"/>
    </location>
    <ligand>
        <name>Zn(2+)</name>
        <dbReference type="ChEBI" id="CHEBI:29105"/>
    </ligand>
</feature>
<evidence type="ECO:0000256" key="8">
    <source>
        <dbReference type="ARBA" id="ARBA00023125"/>
    </source>
</evidence>
<keyword evidence="6 12" id="KW-0862">Zinc</keyword>